<dbReference type="AlphaFoldDB" id="A0A7X1JBI8"/>
<reference evidence="2 3" key="1">
    <citation type="submission" date="2020-08" db="EMBL/GenBank/DDBJ databases">
        <title>Streptomyces sp. PSKA01 genome sequencing and assembly.</title>
        <authorList>
            <person name="Mandal S."/>
            <person name="Maiti P.K."/>
            <person name="Das P."/>
        </authorList>
    </citation>
    <scope>NUCLEOTIDE SEQUENCE [LARGE SCALE GENOMIC DNA]</scope>
    <source>
        <strain evidence="2 3">PSKA01</strain>
    </source>
</reference>
<comment type="caution">
    <text evidence="2">The sequence shown here is derived from an EMBL/GenBank/DDBJ whole genome shotgun (WGS) entry which is preliminary data.</text>
</comment>
<dbReference type="RefSeq" id="WP_186287565.1">
    <property type="nucleotide sequence ID" value="NZ_JACMSF010000084.1"/>
</dbReference>
<protein>
    <recommendedName>
        <fullName evidence="4">Membrane protein SCJ1.26</fullName>
    </recommendedName>
</protein>
<dbReference type="PANTHER" id="PTHR42305">
    <property type="entry name" value="MEMBRANE PROTEIN RV1733C-RELATED"/>
    <property type="match status" value="1"/>
</dbReference>
<dbReference type="EMBL" id="JACMSF010000084">
    <property type="protein sequence ID" value="MBC2907620.1"/>
    <property type="molecule type" value="Genomic_DNA"/>
</dbReference>
<proteinExistence type="predicted"/>
<feature type="transmembrane region" description="Helical" evidence="1">
    <location>
        <begin position="147"/>
        <end position="168"/>
    </location>
</feature>
<evidence type="ECO:0000256" key="1">
    <source>
        <dbReference type="SAM" id="Phobius"/>
    </source>
</evidence>
<feature type="transmembrane region" description="Helical" evidence="1">
    <location>
        <begin position="29"/>
        <end position="49"/>
    </location>
</feature>
<evidence type="ECO:0008006" key="4">
    <source>
        <dbReference type="Google" id="ProtNLM"/>
    </source>
</evidence>
<gene>
    <name evidence="2" type="ORF">H4N64_40140</name>
</gene>
<accession>A0A7X1JBI8</accession>
<dbReference type="PANTHER" id="PTHR42305:SF1">
    <property type="entry name" value="MEMBRANE PROTEIN RV1733C-RELATED"/>
    <property type="match status" value="1"/>
</dbReference>
<evidence type="ECO:0000313" key="3">
    <source>
        <dbReference type="Proteomes" id="UP000584670"/>
    </source>
</evidence>
<dbReference type="Proteomes" id="UP000584670">
    <property type="component" value="Unassembled WGS sequence"/>
</dbReference>
<keyword evidence="3" id="KW-1185">Reference proteome</keyword>
<sequence>MARTPGTTLRWWRWRHNVLKRRIDVVEAWLVLVMWLCAASGGVLAGLVAGTASAESLERQRIERQEVPAVLLQDAEPRAKGRMGSPPVWATVRWTGADGSRHTGQTRVKPGTEAGTRITVWVDTPGRLTTRPLSISAGPLQATATGALAATFAVSVVLGGGQAVHWLLDRRRLRQWDEEWKRADTRWGGTTV</sequence>
<name>A0A7X1JBI8_9ACTN</name>
<keyword evidence="1" id="KW-0472">Membrane</keyword>
<keyword evidence="1" id="KW-0812">Transmembrane</keyword>
<organism evidence="2 3">
    <name type="scientific">Streptomyces cupreus</name>
    <dbReference type="NCBI Taxonomy" id="2759956"/>
    <lineage>
        <taxon>Bacteria</taxon>
        <taxon>Bacillati</taxon>
        <taxon>Actinomycetota</taxon>
        <taxon>Actinomycetes</taxon>
        <taxon>Kitasatosporales</taxon>
        <taxon>Streptomycetaceae</taxon>
        <taxon>Streptomyces</taxon>
    </lineage>
</organism>
<dbReference type="InterPro" id="IPR039708">
    <property type="entry name" value="MT1774/Rv1733c-like"/>
</dbReference>
<evidence type="ECO:0000313" key="2">
    <source>
        <dbReference type="EMBL" id="MBC2907620.1"/>
    </source>
</evidence>
<keyword evidence="1" id="KW-1133">Transmembrane helix</keyword>